<reference evidence="2 3" key="2">
    <citation type="journal article" date="2012" name="Stand. Genomic Sci.">
        <title>Complete genome sequence of the sulfate-reducing firmicute Desulfotomaculum ruminis type strain (DL(T)).</title>
        <authorList>
            <person name="Spring S."/>
            <person name="Visser M."/>
            <person name="Lu M."/>
            <person name="Copeland A."/>
            <person name="Lapidus A."/>
            <person name="Lucas S."/>
            <person name="Cheng J.F."/>
            <person name="Han C."/>
            <person name="Tapia R."/>
            <person name="Goodwin L.A."/>
            <person name="Pitluck S."/>
            <person name="Ivanova N."/>
            <person name="Land M."/>
            <person name="Hauser L."/>
            <person name="Larimer F."/>
            <person name="Rohde M."/>
            <person name="Goker M."/>
            <person name="Detter J.C."/>
            <person name="Kyrpides N.C."/>
            <person name="Woyke T."/>
            <person name="Schaap P.J."/>
            <person name="Plugge C.M."/>
            <person name="Muyzer G."/>
            <person name="Kuever J."/>
            <person name="Pereira I.A."/>
            <person name="Parshina S.N."/>
            <person name="Bernier-Latmani R."/>
            <person name="Stams A.J."/>
            <person name="Klenk H.P."/>
        </authorList>
    </citation>
    <scope>NUCLEOTIDE SEQUENCE [LARGE SCALE GENOMIC DNA]</scope>
    <source>
        <strain evidence="3">ATCC 23193 / DSM 2154 / NCIB 8452 / DL</strain>
    </source>
</reference>
<dbReference type="KEGG" id="dru:Desru_0053"/>
<dbReference type="RefSeq" id="WP_013840137.1">
    <property type="nucleotide sequence ID" value="NC_015589.1"/>
</dbReference>
<dbReference type="HOGENOM" id="CLU_1270619_0_0_9"/>
<dbReference type="Proteomes" id="UP000009234">
    <property type="component" value="Chromosome"/>
</dbReference>
<feature type="transmembrane region" description="Helical" evidence="1">
    <location>
        <begin position="162"/>
        <end position="180"/>
    </location>
</feature>
<sequence length="217" mass="24740">MLTISITDFNALKHFYNGEPAPTTFFNIKYSMDSLSQLVFNPCKAVSNLYFSIYLLRKSRHSSVRFILCFLIYFIKNNNKLIWNKYLLAQNYFIIIIVIRLKLPVDGSIKGRVNMKSMEKNSVTVPGKRHLDRIAITSILLLSVMVIACFILFRLYDEGNPLWGFMAAIVFLTGGGYVVCAQKLSPCSLMPSSIARAAHIRRLCSCDEHHTERNTAI</sequence>
<keyword evidence="1" id="KW-0812">Transmembrane</keyword>
<feature type="transmembrane region" description="Helical" evidence="1">
    <location>
        <begin position="134"/>
        <end position="156"/>
    </location>
</feature>
<proteinExistence type="predicted"/>
<name>F6DL46_DESRL</name>
<dbReference type="AlphaFoldDB" id="F6DL46"/>
<reference evidence="3" key="1">
    <citation type="submission" date="2011-05" db="EMBL/GenBank/DDBJ databases">
        <title>Complete sequence of Desulfotomaculum ruminis DSM 2154.</title>
        <authorList>
            <person name="Lucas S."/>
            <person name="Copeland A."/>
            <person name="Lapidus A."/>
            <person name="Cheng J.-F."/>
            <person name="Goodwin L."/>
            <person name="Pitluck S."/>
            <person name="Lu M."/>
            <person name="Detter J.C."/>
            <person name="Han C."/>
            <person name="Tapia R."/>
            <person name="Land M."/>
            <person name="Hauser L."/>
            <person name="Kyrpides N."/>
            <person name="Ivanova N."/>
            <person name="Mikhailova N."/>
            <person name="Pagani I."/>
            <person name="Stams A.J.M."/>
            <person name="Plugge C.M."/>
            <person name="Muyzer G."/>
            <person name="Kuever J."/>
            <person name="Parshina S.N."/>
            <person name="Ivanova A.E."/>
            <person name="Nazina T.N."/>
            <person name="Brambilla E."/>
            <person name="Spring S."/>
            <person name="Klenk H.-P."/>
            <person name="Woyke T."/>
        </authorList>
    </citation>
    <scope>NUCLEOTIDE SEQUENCE [LARGE SCALE GENOMIC DNA]</scope>
    <source>
        <strain evidence="3">ATCC 23193 / DSM 2154 / NCIB 8452 / DL</strain>
    </source>
</reference>
<dbReference type="STRING" id="696281.Desru_0053"/>
<organism evidence="2 3">
    <name type="scientific">Desulforamulus ruminis (strain ATCC 23193 / DSM 2154 / NCIMB 8452 / DL)</name>
    <name type="common">Desulfotomaculum ruminis</name>
    <dbReference type="NCBI Taxonomy" id="696281"/>
    <lineage>
        <taxon>Bacteria</taxon>
        <taxon>Bacillati</taxon>
        <taxon>Bacillota</taxon>
        <taxon>Clostridia</taxon>
        <taxon>Eubacteriales</taxon>
        <taxon>Peptococcaceae</taxon>
        <taxon>Desulforamulus</taxon>
    </lineage>
</organism>
<keyword evidence="1" id="KW-1133">Transmembrane helix</keyword>
<evidence type="ECO:0000256" key="1">
    <source>
        <dbReference type="SAM" id="Phobius"/>
    </source>
</evidence>
<accession>F6DL46</accession>
<keyword evidence="3" id="KW-1185">Reference proteome</keyword>
<keyword evidence="1" id="KW-0472">Membrane</keyword>
<dbReference type="EMBL" id="CP002780">
    <property type="protein sequence ID" value="AEG58355.1"/>
    <property type="molecule type" value="Genomic_DNA"/>
</dbReference>
<evidence type="ECO:0000313" key="3">
    <source>
        <dbReference type="Proteomes" id="UP000009234"/>
    </source>
</evidence>
<evidence type="ECO:0000313" key="2">
    <source>
        <dbReference type="EMBL" id="AEG58355.1"/>
    </source>
</evidence>
<protein>
    <submittedName>
        <fullName evidence="2">Uncharacterized protein</fullName>
    </submittedName>
</protein>
<gene>
    <name evidence="2" type="ordered locus">Desru_0053</name>
</gene>